<reference evidence="4" key="1">
    <citation type="submission" date="2020-06" db="EMBL/GenBank/DDBJ databases">
        <title>Legume-microbial interactions unlock mineral nutrients during tropical forest succession.</title>
        <authorList>
            <person name="Epihov D.Z."/>
        </authorList>
    </citation>
    <scope>NUCLEOTIDE SEQUENCE [LARGE SCALE GENOMIC DNA]</scope>
    <source>
        <strain evidence="4">Pan2503</strain>
    </source>
</reference>
<evidence type="ECO:0000256" key="1">
    <source>
        <dbReference type="ARBA" id="ARBA00022729"/>
    </source>
</evidence>
<dbReference type="SUPFAM" id="SSF53850">
    <property type="entry name" value="Periplasmic binding protein-like II"/>
    <property type="match status" value="1"/>
</dbReference>
<feature type="chain" id="PRO_5031544527" evidence="2">
    <location>
        <begin position="21"/>
        <end position="265"/>
    </location>
</feature>
<feature type="signal peptide" evidence="2">
    <location>
        <begin position="1"/>
        <end position="20"/>
    </location>
</feature>
<evidence type="ECO:0000256" key="2">
    <source>
        <dbReference type="SAM" id="SignalP"/>
    </source>
</evidence>
<protein>
    <submittedName>
        <fullName evidence="4">Transporter substrate-binding domain-containing protein</fullName>
    </submittedName>
</protein>
<dbReference type="Proteomes" id="UP000567293">
    <property type="component" value="Unassembled WGS sequence"/>
</dbReference>
<dbReference type="PANTHER" id="PTHR35936">
    <property type="entry name" value="MEMBRANE-BOUND LYTIC MUREIN TRANSGLYCOSYLASE F"/>
    <property type="match status" value="1"/>
</dbReference>
<accession>A0A7V8NR19</accession>
<comment type="caution">
    <text evidence="4">The sequence shown here is derived from an EMBL/GenBank/DDBJ whole genome shotgun (WGS) entry which is preliminary data.</text>
</comment>
<evidence type="ECO:0000313" key="5">
    <source>
        <dbReference type="Proteomes" id="UP000567293"/>
    </source>
</evidence>
<feature type="domain" description="Solute-binding protein family 3/N-terminal" evidence="3">
    <location>
        <begin position="24"/>
        <end position="251"/>
    </location>
</feature>
<organism evidence="4 5">
    <name type="scientific">Candidatus Acidiferrum panamense</name>
    <dbReference type="NCBI Taxonomy" id="2741543"/>
    <lineage>
        <taxon>Bacteria</taxon>
        <taxon>Pseudomonadati</taxon>
        <taxon>Acidobacteriota</taxon>
        <taxon>Terriglobia</taxon>
        <taxon>Candidatus Acidiferrales</taxon>
        <taxon>Candidatus Acidiferrum</taxon>
    </lineage>
</organism>
<proteinExistence type="predicted"/>
<keyword evidence="5" id="KW-1185">Reference proteome</keyword>
<evidence type="ECO:0000259" key="3">
    <source>
        <dbReference type="SMART" id="SM00062"/>
    </source>
</evidence>
<sequence>MQRLFLVTSAMFVCSVAVSAAPGVLRVCADPDYLPYSNRRGEGFENKVAAAVASALGETVSYTWASYRGHGGFPQFLSSTLDAKRCDVVMSIPYGSRDELTTQPYYISSYVFIFPKARNYSISSMDSPVLKSLRIGFERDTPAEQAVKLRGMIPKALGFNVADDPEESPAVMLKALTAGKIDVLITWQPSVGAFLRNYPNLNVVPIPNTRTLGAPEQFSFPMSMGMRADDQAMKKTLDGVIEKHRTELESVLSQTGVRLFASQEK</sequence>
<name>A0A7V8NR19_9BACT</name>
<dbReference type="InterPro" id="IPR001638">
    <property type="entry name" value="Solute-binding_3/MltF_N"/>
</dbReference>
<dbReference type="EMBL" id="JACDQQ010001293">
    <property type="protein sequence ID" value="MBA0085969.1"/>
    <property type="molecule type" value="Genomic_DNA"/>
</dbReference>
<dbReference type="SMART" id="SM00062">
    <property type="entry name" value="PBPb"/>
    <property type="match status" value="1"/>
</dbReference>
<keyword evidence="1 2" id="KW-0732">Signal</keyword>
<dbReference type="AlphaFoldDB" id="A0A7V8NR19"/>
<gene>
    <name evidence="4" type="ORF">HRJ53_13305</name>
</gene>
<dbReference type="PANTHER" id="PTHR35936:SF17">
    <property type="entry name" value="ARGININE-BINDING EXTRACELLULAR PROTEIN ARTP"/>
    <property type="match status" value="1"/>
</dbReference>
<evidence type="ECO:0000313" key="4">
    <source>
        <dbReference type="EMBL" id="MBA0085969.1"/>
    </source>
</evidence>
<dbReference type="Gene3D" id="3.40.190.10">
    <property type="entry name" value="Periplasmic binding protein-like II"/>
    <property type="match status" value="2"/>
</dbReference>